<dbReference type="Gene3D" id="3.40.50.720">
    <property type="entry name" value="NAD(P)-binding Rossmann-like Domain"/>
    <property type="match status" value="1"/>
</dbReference>
<feature type="active site" description="Proton acceptor; for dehydratase activity" evidence="6">
    <location>
        <position position="1328"/>
    </location>
</feature>
<dbReference type="Pfam" id="PF00109">
    <property type="entry name" value="ketoacyl-synt"/>
    <property type="match status" value="1"/>
</dbReference>
<dbReference type="EMBL" id="JAVHJV010000005">
    <property type="protein sequence ID" value="KAK5942331.1"/>
    <property type="molecule type" value="Genomic_DNA"/>
</dbReference>
<evidence type="ECO:0000259" key="9">
    <source>
        <dbReference type="PROSITE" id="PS52004"/>
    </source>
</evidence>
<feature type="compositionally biased region" description="Polar residues" evidence="7">
    <location>
        <begin position="1743"/>
        <end position="1760"/>
    </location>
</feature>
<dbReference type="InterPro" id="IPR016039">
    <property type="entry name" value="Thiolase-like"/>
</dbReference>
<feature type="domain" description="PKS/mFAS DH" evidence="10">
    <location>
        <begin position="1294"/>
        <end position="1602"/>
    </location>
</feature>
<gene>
    <name evidence="11" type="ORF">PMZ80_004894</name>
</gene>
<feature type="region of interest" description="N-terminal hotdog fold" evidence="6">
    <location>
        <begin position="1294"/>
        <end position="1427"/>
    </location>
</feature>
<comment type="caution">
    <text evidence="11">The sequence shown here is derived from an EMBL/GenBank/DDBJ whole genome shotgun (WGS) entry which is preliminary data.</text>
</comment>
<feature type="active site" description="Proton donor; for dehydratase activity" evidence="6">
    <location>
        <position position="1511"/>
    </location>
</feature>
<evidence type="ECO:0000256" key="7">
    <source>
        <dbReference type="SAM" id="MobiDB-lite"/>
    </source>
</evidence>
<dbReference type="Pfam" id="PF16073">
    <property type="entry name" value="SAT"/>
    <property type="match status" value="1"/>
</dbReference>
<dbReference type="InterPro" id="IPR014043">
    <property type="entry name" value="Acyl_transferase_dom"/>
</dbReference>
<dbReference type="Pfam" id="PF18558">
    <property type="entry name" value="HTH_51"/>
    <property type="match status" value="1"/>
</dbReference>
<dbReference type="SUPFAM" id="SSF51735">
    <property type="entry name" value="NAD(P)-binding Rossmann-fold domains"/>
    <property type="match status" value="1"/>
</dbReference>
<evidence type="ECO:0000256" key="6">
    <source>
        <dbReference type="PROSITE-ProRule" id="PRU01363"/>
    </source>
</evidence>
<dbReference type="InterPro" id="IPR049900">
    <property type="entry name" value="PKS_mFAS_DH"/>
</dbReference>
<dbReference type="PROSITE" id="PS50075">
    <property type="entry name" value="CARRIER"/>
    <property type="match status" value="1"/>
</dbReference>
<keyword evidence="2" id="KW-0597">Phosphoprotein</keyword>
<dbReference type="GeneID" id="89998343"/>
<dbReference type="PANTHER" id="PTHR45681:SF6">
    <property type="entry name" value="POLYKETIDE SYNTHASE 37"/>
    <property type="match status" value="1"/>
</dbReference>
<dbReference type="Pfam" id="PF02801">
    <property type="entry name" value="Ketoacyl-synt_C"/>
    <property type="match status" value="1"/>
</dbReference>
<dbReference type="InterPro" id="IPR041068">
    <property type="entry name" value="HTH_51"/>
</dbReference>
<dbReference type="Gene3D" id="3.40.47.10">
    <property type="match status" value="1"/>
</dbReference>
<feature type="region of interest" description="Disordered" evidence="7">
    <location>
        <begin position="1743"/>
        <end position="1772"/>
    </location>
</feature>
<dbReference type="Pfam" id="PF08242">
    <property type="entry name" value="Methyltransf_12"/>
    <property type="match status" value="1"/>
</dbReference>
<keyword evidence="5" id="KW-0012">Acyltransferase</keyword>
<dbReference type="InterPro" id="IPR032088">
    <property type="entry name" value="SAT"/>
</dbReference>
<dbReference type="Gene3D" id="3.10.129.110">
    <property type="entry name" value="Polyketide synthase dehydratase"/>
    <property type="match status" value="1"/>
</dbReference>
<evidence type="ECO:0000256" key="1">
    <source>
        <dbReference type="ARBA" id="ARBA00022450"/>
    </source>
</evidence>
<dbReference type="InterPro" id="IPR016036">
    <property type="entry name" value="Malonyl_transacylase_ACP-bd"/>
</dbReference>
<dbReference type="PANTHER" id="PTHR45681">
    <property type="entry name" value="POLYKETIDE SYNTHASE 44-RELATED"/>
    <property type="match status" value="1"/>
</dbReference>
<evidence type="ECO:0000313" key="12">
    <source>
        <dbReference type="Proteomes" id="UP001334248"/>
    </source>
</evidence>
<evidence type="ECO:0000256" key="5">
    <source>
        <dbReference type="ARBA" id="ARBA00023315"/>
    </source>
</evidence>
<dbReference type="InterPro" id="IPR050444">
    <property type="entry name" value="Polyketide_Synthase"/>
</dbReference>
<evidence type="ECO:0000256" key="4">
    <source>
        <dbReference type="ARBA" id="ARBA00023268"/>
    </source>
</evidence>
<dbReference type="Pfam" id="PF00698">
    <property type="entry name" value="Acyl_transf_1"/>
    <property type="match status" value="1"/>
</dbReference>
<dbReference type="PROSITE" id="PS52019">
    <property type="entry name" value="PKS_MFAS_DH"/>
    <property type="match status" value="1"/>
</dbReference>
<dbReference type="Gene3D" id="3.40.366.10">
    <property type="entry name" value="Malonyl-Coenzyme A Acyl Carrier Protein, domain 2"/>
    <property type="match status" value="2"/>
</dbReference>
<dbReference type="InterPro" id="IPR001227">
    <property type="entry name" value="Ac_transferase_dom_sf"/>
</dbReference>
<dbReference type="InterPro" id="IPR036736">
    <property type="entry name" value="ACP-like_sf"/>
</dbReference>
<dbReference type="SMART" id="SM00825">
    <property type="entry name" value="PKS_KS"/>
    <property type="match status" value="1"/>
</dbReference>
<dbReference type="InterPro" id="IPR014031">
    <property type="entry name" value="Ketoacyl_synth_C"/>
</dbReference>
<evidence type="ECO:0000256" key="3">
    <source>
        <dbReference type="ARBA" id="ARBA00022679"/>
    </source>
</evidence>
<feature type="region of interest" description="C-terminal hotdog fold" evidence="6">
    <location>
        <begin position="1454"/>
        <end position="1602"/>
    </location>
</feature>
<dbReference type="InterPro" id="IPR020841">
    <property type="entry name" value="PKS_Beta-ketoAc_synthase_dom"/>
</dbReference>
<dbReference type="CDD" id="cd00833">
    <property type="entry name" value="PKS"/>
    <property type="match status" value="1"/>
</dbReference>
<keyword evidence="3" id="KW-0808">Transferase</keyword>
<evidence type="ECO:0000259" key="8">
    <source>
        <dbReference type="PROSITE" id="PS50075"/>
    </source>
</evidence>
<evidence type="ECO:0000259" key="10">
    <source>
        <dbReference type="PROSITE" id="PS52019"/>
    </source>
</evidence>
<dbReference type="SUPFAM" id="SSF53335">
    <property type="entry name" value="S-adenosyl-L-methionine-dependent methyltransferases"/>
    <property type="match status" value="1"/>
</dbReference>
<dbReference type="InterPro" id="IPR016035">
    <property type="entry name" value="Acyl_Trfase/lysoPLipase"/>
</dbReference>
<evidence type="ECO:0000256" key="2">
    <source>
        <dbReference type="ARBA" id="ARBA00022553"/>
    </source>
</evidence>
<feature type="domain" description="Ketosynthase family 3 (KS3)" evidence="9">
    <location>
        <begin position="388"/>
        <end position="806"/>
    </location>
</feature>
<dbReference type="InterPro" id="IPR013217">
    <property type="entry name" value="Methyltransf_12"/>
</dbReference>
<dbReference type="Gene3D" id="3.40.50.150">
    <property type="entry name" value="Vaccinia Virus protein VP39"/>
    <property type="match status" value="1"/>
</dbReference>
<dbReference type="InterPro" id="IPR036291">
    <property type="entry name" value="NAD(P)-bd_dom_sf"/>
</dbReference>
<dbReference type="SUPFAM" id="SSF47336">
    <property type="entry name" value="ACP-like"/>
    <property type="match status" value="2"/>
</dbReference>
<reference evidence="11 12" key="1">
    <citation type="journal article" date="2023" name="Res Sq">
        <title>Genomic and morphological characterization of Knufia obscura isolated from the Mars 2020 spacecraft assembly facility.</title>
        <authorList>
            <person name="Chander A.M."/>
            <person name="Teixeira M.M."/>
            <person name="Singh N.K."/>
            <person name="Williams M.P."/>
            <person name="Parker C.W."/>
            <person name="Leo P."/>
            <person name="Stajich J.E."/>
            <person name="Torok T."/>
            <person name="Tighe S."/>
            <person name="Mason C.E."/>
            <person name="Venkateswaran K."/>
        </authorList>
    </citation>
    <scope>NUCLEOTIDE SEQUENCE [LARGE SCALE GENOMIC DNA]</scope>
    <source>
        <strain evidence="11 12">CCFEE 5817</strain>
    </source>
</reference>
<dbReference type="InterPro" id="IPR020806">
    <property type="entry name" value="PKS_PP-bd"/>
</dbReference>
<keyword evidence="4" id="KW-0511">Multifunctional enzyme</keyword>
<dbReference type="Proteomes" id="UP001334248">
    <property type="component" value="Unassembled WGS sequence"/>
</dbReference>
<dbReference type="SUPFAM" id="SSF52151">
    <property type="entry name" value="FabD/lysophospholipase-like"/>
    <property type="match status" value="1"/>
</dbReference>
<feature type="domain" description="Carrier" evidence="8">
    <location>
        <begin position="1661"/>
        <end position="1735"/>
    </location>
</feature>
<protein>
    <submittedName>
        <fullName evidence="11">Type I Iterative PKS</fullName>
    </submittedName>
</protein>
<organism evidence="11 12">
    <name type="scientific">Knufia obscura</name>
    <dbReference type="NCBI Taxonomy" id="1635080"/>
    <lineage>
        <taxon>Eukaryota</taxon>
        <taxon>Fungi</taxon>
        <taxon>Dikarya</taxon>
        <taxon>Ascomycota</taxon>
        <taxon>Pezizomycotina</taxon>
        <taxon>Eurotiomycetes</taxon>
        <taxon>Chaetothyriomycetidae</taxon>
        <taxon>Chaetothyriales</taxon>
        <taxon>Trichomeriaceae</taxon>
        <taxon>Knufia</taxon>
    </lineage>
</organism>
<dbReference type="SUPFAM" id="SSF55048">
    <property type="entry name" value="Probable ACP-binding domain of malonyl-CoA ACP transacylase"/>
    <property type="match status" value="1"/>
</dbReference>
<dbReference type="Gene3D" id="1.10.1200.10">
    <property type="entry name" value="ACP-like"/>
    <property type="match status" value="2"/>
</dbReference>
<dbReference type="Pfam" id="PF00550">
    <property type="entry name" value="PP-binding"/>
    <property type="match status" value="2"/>
</dbReference>
<dbReference type="Gene3D" id="3.30.70.3290">
    <property type="match status" value="1"/>
</dbReference>
<dbReference type="InterPro" id="IPR013120">
    <property type="entry name" value="FAR_NAD-bd"/>
</dbReference>
<dbReference type="Pfam" id="PF07993">
    <property type="entry name" value="NAD_binding_4"/>
    <property type="match status" value="1"/>
</dbReference>
<name>A0ABR0RNZ5_9EURO</name>
<accession>A0ABR0RNZ5</accession>
<evidence type="ECO:0000313" key="11">
    <source>
        <dbReference type="EMBL" id="KAK5942331.1"/>
    </source>
</evidence>
<dbReference type="InterPro" id="IPR029063">
    <property type="entry name" value="SAM-dependent_MTases_sf"/>
</dbReference>
<dbReference type="InterPro" id="IPR014030">
    <property type="entry name" value="Ketoacyl_synth_N"/>
</dbReference>
<dbReference type="InterPro" id="IPR042104">
    <property type="entry name" value="PKS_dehydratase_sf"/>
</dbReference>
<sequence length="2682" mass="294214">MAVHTSDSKSSRTLLLFGHIDLSFNEAAFDQLRTSLHATRGRHQWIFDALAELPQCFSALRERSSDLFTNSRLSLLQDLNGWIHGGKPALSPFILPNTVLNPLVVIAQLLQYSSYLESACPTSVDDKHLHASTQHNAETLGFCTGLLSAFAVSASTGDEQLRKNGTTAIRLAMIIGAAVDAQETSEKSGPSQSFSAVWHSLEQKTHLTNELERLSMAYISVAYDENRATVTLPSTEAQGLQENLRSKGLSTTAVALHGRFHWAGNSQLLETLLDFCSSDARFQFPDAAHSLVPTRSNSSGQQILSGSLSQEALFAILVTPAQWHQAFTLVKSEVLSRTDSLVVAFGTPCIPPSFLRAQDINIFSVSELQDMTSATGTKRSRSKYGFLDTDIAVVGMSCKAPGASNLEEFWDLLCEGRSQHKQVPSDRFGFETGHRQVDAKRKWFGNFIDDHDTFDHKFFKKSPRECASQDPQQRQLLQVAYQAVEQSGYFHSQAMQADSHVGCYVGVCAVDYENNVACHAPTAFTATGNLRGFIAGKVSHYFGWTGPGLTIDTACSSSAVAVHQACQSILSGECNAALAAGTHVMTNPLWYQNLAGASFLSTTGACKPFDEKADGYCRGEAVAAVFLKSMSQAVADGDQILGTIAATAVQQNDNSTPIFVPNPDSLSSLFDIATRRAGIDPHQIGVVEAHGTGTPVGDPAEYSSVRKVLAGKARSSKLLLSSVKGLIGHSECTSGLMSLIKTLLIIMKGKMPPQASFEKLSPGLKASPEDQIVVPTTLTPWTPVYRAALINNYGASGSNASIIVSQAPIQGPLSYRQKTSDQLNTKLPFWFSGLDDNSLRHYASALVRYLRSQEGQNTSFRDIAFSNSRQSNHGLDRGLIMACNSKADLQDRLTTFSNGDGSDCTVPKSAKRPLVLCFGGQISAFIGLDRAVYESAGILRKHLGSCNAVCLAHRLPSIFPDIFKRKPITDPVKLQTMLFAMQYSCAKAWIDCGVKPAALVGHSFGELTALAVAGVLSLEDALEMVAGRAKVVRDYWGPEKGAMMAVEGDADHVSALLQECNAEIGNEAPAVIGCFNGPRTFTLSGSRRAIEAVEDALSKQSVHHIKHKRLEVTNAFHSPLIDPLMSRLEASAEGLEFKQPCIHLERSTKQPFTEAYTARFVAEHMRGPVFFNDAVTRINELYPSSIWLEAGSASTVTNMVCRALGSPKDSLFQGINITNDSGMNNLSDATANLWKVGLDVSFWPHHHLQVSAYSPVLLPPYQFEKVRHWLELKASVAQETSSDNAVAQEVAKPPDTLLTFLGNRDGKRRSQFRINTNIAKYEALVEGHIIAQTASICPATVQLDLAIESLRLLEPKLISEGFDPQVANVVNSAPLCRDPARTTILELVHSKGHDHAWTFEISSTIEGNNAARTSHTSGEIVLKHIDDPQLKADFAQYERLSTHKRCLALLESTTAEDVIQGRNIYKAFGPVVDYGPEYQGLKKLVGDTAASAGRVVKKYNGLTWFDAHLADCFAQVGGIWVNCMTDHDPSDIYIANGIEKWVRSPNLTSGNRSGSWDVAAYHHGPVGKSYMTDIFVFDAVSGALVEVILGINYVRVPKLYMSKLLSRLAKVAVKDAITGSGAAATSTDQIEQPLALSKEQPRLSRQPVTRLRREQPTKIKTNYIDKVKAILADLAGLEVDEINDDSELANLGIDSLVGMEMAKEIENHLQCTLPNQDLMLVTDVSSLMSCVGSALGECDTDSVDGSLTSDEGYQSHSSGAVTPKEKPPSSVGSLGVDLKPFLAAFIGVEISDIKSGVVLRDMGLDSLLAMELRPDLESKCSITIDEHVIIEDQDIDGLERLCGGMAQGAGRLEPTTSIPLEPAAQPLKNTKPDVSKSHCLELPGDMVAQAFYETKIRTDDLIKEYGLDVYAHQTGPDQTRLCILLTIEALEDLGCSLRKANPGDKLVKVLSAPEHTRFVDYLYKMVATESDLITEEGDHFVRTDRPIPLQTSKDLLEELNRKWPNEQHCNDLTYYAGSHLPQVLGGKTDGVKLIFGSSRGRDLVSKVYGDWPMNKLYYRQMQDFISRLISRLPSDGAPLKILEMGAGTGGTTKWLLPLLASLDYPIEYTFTDLGPSFIAAARKQFKQYSFMKFRTHDIEKEPAEDLVGTQHIVIVSNAVHATHSLVNSTGNIRKMLRSDGLLMMLEMTSTMYWCDMIFGLFEGWWFFGDGRSHAVTNETQWKTALQSAGYGHVDWTDGTRPENKLERLLIAMASESRYDTNPHPITPPSKSTTDILFRKAAVEGYVQQMTHHFEKPVQVTSRPRTSGKCVLLTGATGSLGSHLLACLAEDRSVDKIICLNRRGRASTPKTRQEKAMKDKDISIASSAWGKVEVIESSASKQLLGLSADDYAYLTENVTHIVHNAWLMNAKIPLKGFEGQFEIMKNLIDLAHAISCGRQSGFRVTFEFVSSIAVVGHYPEWKNNVNAPEERMPIEAVLENGYGDAKYVCELMLDHTLHKYPDCFKATSVRIGQIAGSKKTGYWNPMEHLSFLWKSSQTINALPAFEGSLSWTSVDDVAGTLRDLLLVEQPHPVYHIDNPVRQEWKTMIPVLANALDIPHSNVVPFERWIERVRACTNLPEKENPAIYLIDFLDDNFLRMSCGGLLLSTEKSMEHSRTLRAVGPVSKETVLLFVKSWKDTKFLS</sequence>
<dbReference type="PROSITE" id="PS52004">
    <property type="entry name" value="KS3_2"/>
    <property type="match status" value="1"/>
</dbReference>
<dbReference type="SMART" id="SM00823">
    <property type="entry name" value="PKS_PP"/>
    <property type="match status" value="2"/>
</dbReference>
<dbReference type="InterPro" id="IPR009081">
    <property type="entry name" value="PP-bd_ACP"/>
</dbReference>
<keyword evidence="12" id="KW-1185">Reference proteome</keyword>
<dbReference type="SUPFAM" id="SSF53901">
    <property type="entry name" value="Thiolase-like"/>
    <property type="match status" value="1"/>
</dbReference>
<keyword evidence="1" id="KW-0596">Phosphopantetheine</keyword>
<proteinExistence type="predicted"/>
<dbReference type="RefSeq" id="XP_064730421.1">
    <property type="nucleotide sequence ID" value="XM_064873317.1"/>
</dbReference>
<dbReference type="SMART" id="SM00827">
    <property type="entry name" value="PKS_AT"/>
    <property type="match status" value="1"/>
</dbReference>